<organism evidence="3 4">
    <name type="scientific">Manihot esculenta</name>
    <name type="common">Cassava</name>
    <name type="synonym">Jatropha manihot</name>
    <dbReference type="NCBI Taxonomy" id="3983"/>
    <lineage>
        <taxon>Eukaryota</taxon>
        <taxon>Viridiplantae</taxon>
        <taxon>Streptophyta</taxon>
        <taxon>Embryophyta</taxon>
        <taxon>Tracheophyta</taxon>
        <taxon>Spermatophyta</taxon>
        <taxon>Magnoliopsida</taxon>
        <taxon>eudicotyledons</taxon>
        <taxon>Gunneridae</taxon>
        <taxon>Pentapetalae</taxon>
        <taxon>rosids</taxon>
        <taxon>fabids</taxon>
        <taxon>Malpighiales</taxon>
        <taxon>Euphorbiaceae</taxon>
        <taxon>Crotonoideae</taxon>
        <taxon>Manihoteae</taxon>
        <taxon>Manihot</taxon>
    </lineage>
</organism>
<dbReference type="PANTHER" id="PTHR36313">
    <property type="entry name" value="ROOT MERISTEM GROWTH FACTOR 2"/>
    <property type="match status" value="1"/>
</dbReference>
<dbReference type="Gramene" id="Manes.01G104500.7.v8.1">
    <property type="protein sequence ID" value="Manes.01G104500.7.v8.1.CDS"/>
    <property type="gene ID" value="Manes.01G104500.v8.1"/>
</dbReference>
<dbReference type="EMBL" id="CM004387">
    <property type="protein sequence ID" value="OAY60334.1"/>
    <property type="molecule type" value="Genomic_DNA"/>
</dbReference>
<accession>A0A251LPU3</accession>
<feature type="compositionally biased region" description="Basic and acidic residues" evidence="1">
    <location>
        <begin position="168"/>
        <end position="212"/>
    </location>
</feature>
<dbReference type="Proteomes" id="UP000091857">
    <property type="component" value="Chromosome 1"/>
</dbReference>
<dbReference type="PANTHER" id="PTHR36313:SF7">
    <property type="entry name" value="OS09G0474600 PROTEIN"/>
    <property type="match status" value="1"/>
</dbReference>
<evidence type="ECO:0000313" key="3">
    <source>
        <dbReference type="EMBL" id="OAY60337.1"/>
    </source>
</evidence>
<dbReference type="OrthoDB" id="1937240at2759"/>
<feature type="chain" id="PRO_5011914205" evidence="2">
    <location>
        <begin position="20"/>
        <end position="227"/>
    </location>
</feature>
<dbReference type="Gramene" id="Manes.01G104500.8.v8.1">
    <property type="protein sequence ID" value="Manes.01G104500.8.v8.1.CDS"/>
    <property type="gene ID" value="Manes.01G104500.v8.1"/>
</dbReference>
<protein>
    <submittedName>
        <fullName evidence="3">Uncharacterized protein</fullName>
    </submittedName>
</protein>
<evidence type="ECO:0000256" key="2">
    <source>
        <dbReference type="SAM" id="SignalP"/>
    </source>
</evidence>
<keyword evidence="4" id="KW-1185">Reference proteome</keyword>
<dbReference type="InterPro" id="IPR038804">
    <property type="entry name" value="RGF3"/>
</dbReference>
<proteinExistence type="predicted"/>
<gene>
    <name evidence="3" type="ORF">MANES_01G104500</name>
</gene>
<dbReference type="EMBL" id="CM004387">
    <property type="protein sequence ID" value="OAY60337.1"/>
    <property type="molecule type" value="Genomic_DNA"/>
</dbReference>
<dbReference type="GO" id="GO:0010082">
    <property type="term" value="P:regulation of root meristem growth"/>
    <property type="evidence" value="ECO:0007669"/>
    <property type="project" value="InterPro"/>
</dbReference>
<evidence type="ECO:0000256" key="1">
    <source>
        <dbReference type="SAM" id="MobiDB-lite"/>
    </source>
</evidence>
<name>A0A251LPU3_MANES</name>
<dbReference type="GO" id="GO:0008083">
    <property type="term" value="F:growth factor activity"/>
    <property type="evidence" value="ECO:0007669"/>
    <property type="project" value="InterPro"/>
</dbReference>
<sequence length="227" mass="25635">MVDIRFISLVLGLLFLLNAIRDYSCVHAHQQDWENGKDKLVIPEYKELVDGFATTSTRKLGVGGRKMVAHEVLMRRKFEKEPSAFHGGASKDISGEQHQALVKYLQASEDQNFNLNHQKNVKPKTQKPGSWGSPRSEPVPVHLQNTKASHSHQDSKKLPAKASLESLSRSDKKQLFSSHEPEAPVAKPEGETQRLLEATKEIVNLMDKDYRGMPRRKPPINNHVPIH</sequence>
<reference evidence="3 4" key="1">
    <citation type="submission" date="2016-02" db="EMBL/GenBank/DDBJ databases">
        <title>WGS assembly of Manihot esculenta.</title>
        <authorList>
            <person name="Bredeson J.V."/>
            <person name="Prochnik S.E."/>
            <person name="Lyons J.B."/>
            <person name="Schmutz J."/>
            <person name="Grimwood J."/>
            <person name="Vrebalov J."/>
            <person name="Bart R.S."/>
            <person name="Amuge T."/>
            <person name="Ferguson M.E."/>
            <person name="Green R."/>
            <person name="Putnam N."/>
            <person name="Stites J."/>
            <person name="Rounsley S."/>
            <person name="Rokhsar D.S."/>
        </authorList>
    </citation>
    <scope>NUCLEOTIDE SEQUENCE [LARGE SCALE GENOMIC DNA]</scope>
    <source>
        <strain evidence="4">cv. AM560-2</strain>
        <tissue evidence="3">Leaf</tissue>
    </source>
</reference>
<dbReference type="AlphaFoldDB" id="A0A251LPU3"/>
<keyword evidence="2" id="KW-0732">Signal</keyword>
<feature type="signal peptide" evidence="2">
    <location>
        <begin position="1"/>
        <end position="19"/>
    </location>
</feature>
<feature type="region of interest" description="Disordered" evidence="1">
    <location>
        <begin position="115"/>
        <end position="227"/>
    </location>
</feature>
<evidence type="ECO:0000313" key="4">
    <source>
        <dbReference type="Proteomes" id="UP000091857"/>
    </source>
</evidence>